<evidence type="ECO:0000259" key="2">
    <source>
        <dbReference type="PROSITE" id="PS50110"/>
    </source>
</evidence>
<dbReference type="InterPro" id="IPR001789">
    <property type="entry name" value="Sig_transdc_resp-reg_receiver"/>
</dbReference>
<dbReference type="Gene3D" id="3.40.50.2300">
    <property type="match status" value="1"/>
</dbReference>
<dbReference type="InterPro" id="IPR011006">
    <property type="entry name" value="CheY-like_superfamily"/>
</dbReference>
<organism evidence="5 6">
    <name type="scientific">Undibacterium umbellatum</name>
    <dbReference type="NCBI Taxonomy" id="2762300"/>
    <lineage>
        <taxon>Bacteria</taxon>
        <taxon>Pseudomonadati</taxon>
        <taxon>Pseudomonadota</taxon>
        <taxon>Betaproteobacteria</taxon>
        <taxon>Burkholderiales</taxon>
        <taxon>Oxalobacteraceae</taxon>
        <taxon>Undibacterium</taxon>
    </lineage>
</organism>
<dbReference type="RefSeq" id="WP_186953960.1">
    <property type="nucleotide sequence ID" value="NZ_JACOFX010000005.1"/>
</dbReference>
<keyword evidence="6" id="KW-1185">Reference proteome</keyword>
<proteinExistence type="predicted"/>
<evidence type="ECO:0000256" key="1">
    <source>
        <dbReference type="PROSITE-ProRule" id="PRU00169"/>
    </source>
</evidence>
<name>A0ABR6ZAR5_9BURK</name>
<dbReference type="PROSITE" id="PS50887">
    <property type="entry name" value="GGDEF"/>
    <property type="match status" value="1"/>
</dbReference>
<dbReference type="NCBIfam" id="TIGR00254">
    <property type="entry name" value="GGDEF"/>
    <property type="match status" value="1"/>
</dbReference>
<dbReference type="Gene3D" id="3.30.70.270">
    <property type="match status" value="1"/>
</dbReference>
<dbReference type="PROSITE" id="PS50883">
    <property type="entry name" value="EAL"/>
    <property type="match status" value="1"/>
</dbReference>
<dbReference type="Pfam" id="PF00990">
    <property type="entry name" value="GGDEF"/>
    <property type="match status" value="1"/>
</dbReference>
<keyword evidence="1" id="KW-0597">Phosphoprotein</keyword>
<comment type="caution">
    <text evidence="5">The sequence shown here is derived from an EMBL/GenBank/DDBJ whole genome shotgun (WGS) entry which is preliminary data.</text>
</comment>
<dbReference type="InterPro" id="IPR052155">
    <property type="entry name" value="Biofilm_reg_signaling"/>
</dbReference>
<dbReference type="SMART" id="SM00448">
    <property type="entry name" value="REC"/>
    <property type="match status" value="1"/>
</dbReference>
<dbReference type="EMBL" id="JACOFX010000005">
    <property type="protein sequence ID" value="MBC3908416.1"/>
    <property type="molecule type" value="Genomic_DNA"/>
</dbReference>
<dbReference type="CDD" id="cd01949">
    <property type="entry name" value="GGDEF"/>
    <property type="match status" value="1"/>
</dbReference>
<dbReference type="Pfam" id="PF00563">
    <property type="entry name" value="EAL"/>
    <property type="match status" value="1"/>
</dbReference>
<evidence type="ECO:0000259" key="3">
    <source>
        <dbReference type="PROSITE" id="PS50883"/>
    </source>
</evidence>
<dbReference type="InterPro" id="IPR035919">
    <property type="entry name" value="EAL_sf"/>
</dbReference>
<dbReference type="InterPro" id="IPR000160">
    <property type="entry name" value="GGDEF_dom"/>
</dbReference>
<dbReference type="Proteomes" id="UP000646911">
    <property type="component" value="Unassembled WGS sequence"/>
</dbReference>
<dbReference type="InterPro" id="IPR043128">
    <property type="entry name" value="Rev_trsase/Diguanyl_cyclase"/>
</dbReference>
<feature type="domain" description="GGDEF" evidence="4">
    <location>
        <begin position="110"/>
        <end position="260"/>
    </location>
</feature>
<evidence type="ECO:0000313" key="6">
    <source>
        <dbReference type="Proteomes" id="UP000646911"/>
    </source>
</evidence>
<feature type="modified residue" description="4-aspartylphosphate" evidence="1">
    <location>
        <position position="586"/>
    </location>
</feature>
<dbReference type="PANTHER" id="PTHR44757">
    <property type="entry name" value="DIGUANYLATE CYCLASE DGCP"/>
    <property type="match status" value="1"/>
</dbReference>
<evidence type="ECO:0000259" key="4">
    <source>
        <dbReference type="PROSITE" id="PS50887"/>
    </source>
</evidence>
<dbReference type="Pfam" id="PF00072">
    <property type="entry name" value="Response_reg"/>
    <property type="match status" value="1"/>
</dbReference>
<dbReference type="PROSITE" id="PS50110">
    <property type="entry name" value="RESPONSE_REGULATORY"/>
    <property type="match status" value="1"/>
</dbReference>
<dbReference type="SMART" id="SM00267">
    <property type="entry name" value="GGDEF"/>
    <property type="match status" value="1"/>
</dbReference>
<dbReference type="InterPro" id="IPR001633">
    <property type="entry name" value="EAL_dom"/>
</dbReference>
<gene>
    <name evidence="5" type="ORF">H8L47_12685</name>
</gene>
<dbReference type="PANTHER" id="PTHR44757:SF2">
    <property type="entry name" value="BIOFILM ARCHITECTURE MAINTENANCE PROTEIN MBAA"/>
    <property type="match status" value="1"/>
</dbReference>
<sequence>MHSLLRRQINRFFGDASRLPDELKKLIEAIDVTYHQADIDRAMTERSLDIASQEMLAQNQLLAEELKSRQSAESQLMYLTNYDELTGLVNRNLLHDRLKHALANAQRHQHQLVIVTLGLDHFKVINDSLGPSVGNELLRIIADRLSACVRGGDTVARLGGDEFALVLTEQNETYPHDDNRSKEQGSITFYPHLIEILQRILAAVSRPMVLAQQELEVTCSVGVSQYPQDGNDPDTLLMNANAALSSAKQLGRNIYQFYTSDLSTRLNEKLTMQSRLRLALEREEFVLHYQPQVDLRTGHIVGLEALVRWNQPDIGMVSPGHFIGLAEETGLIIPIGAWVIRTACAQCKAWHDQGIGKFRIAVNLSVRQFGQADLLHFVSEVLTQTGLDPQYLEIELTESLVMTDVERSIDILRGLKALGVQLSIDDFGTGYSSLSYLKRFPIDVLKIDQSFVRDIEKSDDAAIVKAIISMAHSLGMHVIAEGVETEAQCKFLRHNQCDEIQGFLFSRGLPKEEVEHLLRKKKQLPHRLLYFSNHARTVLLVDDDVNILSAFKYLLRNDNYHILTAVSGQVGIELLAQHQVDVIVSDQNMSGMSGVEFVHFVKNKYPESVRIMLSGSADLSSVINAVNEGAIYQFMTKPWDDVQLKHHISEAFMHKELADENRRLYLEIQSKQFSIVKDRRQSNGSLP</sequence>
<feature type="domain" description="Response regulatory" evidence="2">
    <location>
        <begin position="537"/>
        <end position="652"/>
    </location>
</feature>
<dbReference type="SUPFAM" id="SSF55073">
    <property type="entry name" value="Nucleotide cyclase"/>
    <property type="match status" value="1"/>
</dbReference>
<feature type="domain" description="EAL" evidence="3">
    <location>
        <begin position="269"/>
        <end position="522"/>
    </location>
</feature>
<evidence type="ECO:0000313" key="5">
    <source>
        <dbReference type="EMBL" id="MBC3908416.1"/>
    </source>
</evidence>
<dbReference type="Gene3D" id="3.20.20.450">
    <property type="entry name" value="EAL domain"/>
    <property type="match status" value="1"/>
</dbReference>
<dbReference type="SUPFAM" id="SSF141868">
    <property type="entry name" value="EAL domain-like"/>
    <property type="match status" value="1"/>
</dbReference>
<dbReference type="SUPFAM" id="SSF52172">
    <property type="entry name" value="CheY-like"/>
    <property type="match status" value="1"/>
</dbReference>
<dbReference type="SMART" id="SM00052">
    <property type="entry name" value="EAL"/>
    <property type="match status" value="1"/>
</dbReference>
<dbReference type="InterPro" id="IPR029787">
    <property type="entry name" value="Nucleotide_cyclase"/>
</dbReference>
<reference evidence="5 6" key="1">
    <citation type="submission" date="2020-08" db="EMBL/GenBank/DDBJ databases">
        <title>Novel species isolated from subtropical streams in China.</title>
        <authorList>
            <person name="Lu H."/>
        </authorList>
    </citation>
    <scope>NUCLEOTIDE SEQUENCE [LARGE SCALE GENOMIC DNA]</scope>
    <source>
        <strain evidence="5 6">NL8W</strain>
    </source>
</reference>
<dbReference type="CDD" id="cd17569">
    <property type="entry name" value="REC_HupR-like"/>
    <property type="match status" value="1"/>
</dbReference>
<dbReference type="CDD" id="cd01948">
    <property type="entry name" value="EAL"/>
    <property type="match status" value="1"/>
</dbReference>
<accession>A0ABR6ZAR5</accession>
<protein>
    <submittedName>
        <fullName evidence="5">EAL domain-containing protein</fullName>
    </submittedName>
</protein>